<protein>
    <recommendedName>
        <fullName evidence="3">DUF2125 domain-containing protein</fullName>
    </recommendedName>
</protein>
<name>A0ABQ4NKV5_9RHOB</name>
<dbReference type="Pfam" id="PF09898">
    <property type="entry name" value="DUF2125"/>
    <property type="match status" value="1"/>
</dbReference>
<comment type="caution">
    <text evidence="1">The sequence shown here is derived from an EMBL/GenBank/DDBJ whole genome shotgun (WGS) entry which is preliminary data.</text>
</comment>
<gene>
    <name evidence="1" type="ORF">JANAI62_16370</name>
</gene>
<sequence length="319" mass="33415">MLRLLTILSLVAAILWGGWWLLGAYSLDRGIAAGLDQARDQGWRVTVGDTSVSGFPNRFDTQFTEVDVTTPDGLWGVAMPFLQVFALSYRPNDIIVVPATTATVTTPGAPLAISADDLRASASLSLSSQPDVERLTVVGTGLSVASADGDLALDRGQLALRTAAEPFSYDLAVSLAGMALEQASFPAGLPDRIDDAAVDVTATWDRPPAEGGRLVSLKIRHSYVRWDDIRVDAGGDIRIGPSGFPEGDLVVDLVGWQGLLPVLAQAGLPAGQVALLAGGLTGLEDNGVARVPLTLRGGQMLFGTIPLAALPRLPAPYNP</sequence>
<organism evidence="1 2">
    <name type="scientific">Jannaschia pagri</name>
    <dbReference type="NCBI Taxonomy" id="2829797"/>
    <lineage>
        <taxon>Bacteria</taxon>
        <taxon>Pseudomonadati</taxon>
        <taxon>Pseudomonadota</taxon>
        <taxon>Alphaproteobacteria</taxon>
        <taxon>Rhodobacterales</taxon>
        <taxon>Roseobacteraceae</taxon>
        <taxon>Jannaschia</taxon>
    </lineage>
</organism>
<dbReference type="EMBL" id="BPFH01000002">
    <property type="protein sequence ID" value="GIT95014.1"/>
    <property type="molecule type" value="Genomic_DNA"/>
</dbReference>
<dbReference type="RefSeq" id="WP_220748495.1">
    <property type="nucleotide sequence ID" value="NZ_BPFH01000002.1"/>
</dbReference>
<reference evidence="1 2" key="1">
    <citation type="submission" date="2021-05" db="EMBL/GenBank/DDBJ databases">
        <title>Bacteria Genome sequencing.</title>
        <authorList>
            <person name="Takabe Y."/>
            <person name="Nakajima Y."/>
            <person name="Suzuki S."/>
            <person name="Shiozaki T."/>
        </authorList>
    </citation>
    <scope>NUCLEOTIDE SEQUENCE [LARGE SCALE GENOMIC DNA]</scope>
    <source>
        <strain evidence="1 2">AI_62</strain>
    </source>
</reference>
<evidence type="ECO:0008006" key="3">
    <source>
        <dbReference type="Google" id="ProtNLM"/>
    </source>
</evidence>
<proteinExistence type="predicted"/>
<keyword evidence="2" id="KW-1185">Reference proteome</keyword>
<evidence type="ECO:0000313" key="1">
    <source>
        <dbReference type="EMBL" id="GIT95014.1"/>
    </source>
</evidence>
<dbReference type="InterPro" id="IPR018666">
    <property type="entry name" value="DUF2125"/>
</dbReference>
<evidence type="ECO:0000313" key="2">
    <source>
        <dbReference type="Proteomes" id="UP000786693"/>
    </source>
</evidence>
<accession>A0ABQ4NKV5</accession>
<dbReference type="Proteomes" id="UP000786693">
    <property type="component" value="Unassembled WGS sequence"/>
</dbReference>